<keyword evidence="4" id="KW-1185">Reference proteome</keyword>
<proteinExistence type="predicted"/>
<evidence type="ECO:0000313" key="3">
    <source>
        <dbReference type="EMBL" id="KAJ9574164.1"/>
    </source>
</evidence>
<dbReference type="Proteomes" id="UP001233999">
    <property type="component" value="Unassembled WGS sequence"/>
</dbReference>
<organism evidence="3 4">
    <name type="scientific">Diploptera punctata</name>
    <name type="common">Pacific beetle cockroach</name>
    <dbReference type="NCBI Taxonomy" id="6984"/>
    <lineage>
        <taxon>Eukaryota</taxon>
        <taxon>Metazoa</taxon>
        <taxon>Ecdysozoa</taxon>
        <taxon>Arthropoda</taxon>
        <taxon>Hexapoda</taxon>
        <taxon>Insecta</taxon>
        <taxon>Pterygota</taxon>
        <taxon>Neoptera</taxon>
        <taxon>Polyneoptera</taxon>
        <taxon>Dictyoptera</taxon>
        <taxon>Blattodea</taxon>
        <taxon>Blaberoidea</taxon>
        <taxon>Blaberidae</taxon>
        <taxon>Diplopterinae</taxon>
        <taxon>Diploptera</taxon>
    </lineage>
</organism>
<dbReference type="EMBL" id="JASPKZ010010652">
    <property type="protein sequence ID" value="KAJ9574164.1"/>
    <property type="molecule type" value="Genomic_DNA"/>
</dbReference>
<dbReference type="InterPro" id="IPR000618">
    <property type="entry name" value="Insect_cuticle"/>
</dbReference>
<comment type="caution">
    <text evidence="3">The sequence shown here is derived from an EMBL/GenBank/DDBJ whole genome shotgun (WGS) entry which is preliminary data.</text>
</comment>
<name>A0AAD7Z599_DIPPU</name>
<dbReference type="PROSITE" id="PS51155">
    <property type="entry name" value="CHIT_BIND_RR_2"/>
    <property type="match status" value="1"/>
</dbReference>
<reference evidence="3" key="2">
    <citation type="submission" date="2023-05" db="EMBL/GenBank/DDBJ databases">
        <authorList>
            <person name="Fouks B."/>
        </authorList>
    </citation>
    <scope>NUCLEOTIDE SEQUENCE</scope>
    <source>
        <strain evidence="3">Stay&amp;Tobe</strain>
        <tissue evidence="3">Testes</tissue>
    </source>
</reference>
<gene>
    <name evidence="3" type="ORF">L9F63_008420</name>
</gene>
<reference evidence="3" key="1">
    <citation type="journal article" date="2023" name="IScience">
        <title>Live-bearing cockroach genome reveals convergent evolutionary mechanisms linked to viviparity in insects and beyond.</title>
        <authorList>
            <person name="Fouks B."/>
            <person name="Harrison M.C."/>
            <person name="Mikhailova A.A."/>
            <person name="Marchal E."/>
            <person name="English S."/>
            <person name="Carruthers M."/>
            <person name="Jennings E.C."/>
            <person name="Chiamaka E.L."/>
            <person name="Frigard R.A."/>
            <person name="Pippel M."/>
            <person name="Attardo G.M."/>
            <person name="Benoit J.B."/>
            <person name="Bornberg-Bauer E."/>
            <person name="Tobe S.S."/>
        </authorList>
    </citation>
    <scope>NUCLEOTIDE SEQUENCE</scope>
    <source>
        <strain evidence="3">Stay&amp;Tobe</strain>
    </source>
</reference>
<dbReference type="GO" id="GO:0062129">
    <property type="term" value="C:chitin-based extracellular matrix"/>
    <property type="evidence" value="ECO:0007669"/>
    <property type="project" value="TreeGrafter"/>
</dbReference>
<protein>
    <submittedName>
        <fullName evidence="3">Uncharacterized protein</fullName>
    </submittedName>
</protein>
<evidence type="ECO:0000256" key="2">
    <source>
        <dbReference type="PROSITE-ProRule" id="PRU00497"/>
    </source>
</evidence>
<dbReference type="AlphaFoldDB" id="A0AAD7Z599"/>
<accession>A0AAD7Z599</accession>
<dbReference type="PANTHER" id="PTHR10380">
    <property type="entry name" value="CUTICLE PROTEIN"/>
    <property type="match status" value="1"/>
</dbReference>
<evidence type="ECO:0000313" key="4">
    <source>
        <dbReference type="Proteomes" id="UP001233999"/>
    </source>
</evidence>
<evidence type="ECO:0000256" key="1">
    <source>
        <dbReference type="ARBA" id="ARBA00022460"/>
    </source>
</evidence>
<dbReference type="PROSITE" id="PS00233">
    <property type="entry name" value="CHIT_BIND_RR_1"/>
    <property type="match status" value="1"/>
</dbReference>
<keyword evidence="1 2" id="KW-0193">Cuticle</keyword>
<feature type="non-terminal residue" evidence="3">
    <location>
        <position position="163"/>
    </location>
</feature>
<dbReference type="PANTHER" id="PTHR10380:SF230">
    <property type="entry name" value="CUTICULAR PROTEIN 47EE"/>
    <property type="match status" value="1"/>
</dbReference>
<dbReference type="PRINTS" id="PR00947">
    <property type="entry name" value="CUTICLE"/>
</dbReference>
<dbReference type="Pfam" id="PF00379">
    <property type="entry name" value="Chitin_bind_4"/>
    <property type="match status" value="1"/>
</dbReference>
<dbReference type="InterPro" id="IPR050468">
    <property type="entry name" value="Cuticle_Struct_Prot"/>
</dbReference>
<dbReference type="GO" id="GO:0008010">
    <property type="term" value="F:structural constituent of chitin-based larval cuticle"/>
    <property type="evidence" value="ECO:0007669"/>
    <property type="project" value="TreeGrafter"/>
</dbReference>
<dbReference type="InterPro" id="IPR031311">
    <property type="entry name" value="CHIT_BIND_RR_consensus"/>
</dbReference>
<feature type="non-terminal residue" evidence="3">
    <location>
        <position position="1"/>
    </location>
</feature>
<sequence>LVCVAALVVMCEAKPQYYQQQRGYPQQQAYPQQQGYQKPFVPIVAYSNDISHDGSYAYSYQTGDGITAQESGYLKNPGQRDYEAQTVQGSYSYTSPEGTPITVTYTADENGFRAEGAHLPVAPPIPDAILKSLDLIARTQPGASANLGAYNQGINHLPNNVIA</sequence>